<organism evidence="3 4">
    <name type="scientific">Trichoderma asperellum (strain ATCC 204424 / CBS 433.97 / NBRC 101777)</name>
    <dbReference type="NCBI Taxonomy" id="1042311"/>
    <lineage>
        <taxon>Eukaryota</taxon>
        <taxon>Fungi</taxon>
        <taxon>Dikarya</taxon>
        <taxon>Ascomycota</taxon>
        <taxon>Pezizomycotina</taxon>
        <taxon>Sordariomycetes</taxon>
        <taxon>Hypocreomycetidae</taxon>
        <taxon>Hypocreales</taxon>
        <taxon>Hypocreaceae</taxon>
        <taxon>Trichoderma</taxon>
    </lineage>
</organism>
<accession>A0A2T3Z892</accession>
<sequence>MIGHRRPSRLLFHMALIHTSRASNPTTPRPAQSNWRSAAPKNMPAKRSAAVTAAGPEGSCNIVALVSRGAVKQMRCWTWTE</sequence>
<evidence type="ECO:0000256" key="2">
    <source>
        <dbReference type="SAM" id="SignalP"/>
    </source>
</evidence>
<dbReference type="EMBL" id="KZ679262">
    <property type="protein sequence ID" value="PTB41027.1"/>
    <property type="molecule type" value="Genomic_DNA"/>
</dbReference>
<proteinExistence type="predicted"/>
<keyword evidence="4" id="KW-1185">Reference proteome</keyword>
<feature type="signal peptide" evidence="2">
    <location>
        <begin position="1"/>
        <end position="22"/>
    </location>
</feature>
<dbReference type="AlphaFoldDB" id="A0A2T3Z892"/>
<evidence type="ECO:0000313" key="4">
    <source>
        <dbReference type="Proteomes" id="UP000240493"/>
    </source>
</evidence>
<gene>
    <name evidence="3" type="ORF">M441DRAFT_416184</name>
</gene>
<evidence type="ECO:0008006" key="5">
    <source>
        <dbReference type="Google" id="ProtNLM"/>
    </source>
</evidence>
<feature type="compositionally biased region" description="Polar residues" evidence="1">
    <location>
        <begin position="20"/>
        <end position="36"/>
    </location>
</feature>
<protein>
    <recommendedName>
        <fullName evidence="5">Secreted protein</fullName>
    </recommendedName>
</protein>
<name>A0A2T3Z892_TRIA4</name>
<feature type="chain" id="PRO_5015622611" description="Secreted protein" evidence="2">
    <location>
        <begin position="23"/>
        <end position="81"/>
    </location>
</feature>
<dbReference type="Proteomes" id="UP000240493">
    <property type="component" value="Unassembled WGS sequence"/>
</dbReference>
<keyword evidence="2" id="KW-0732">Signal</keyword>
<feature type="region of interest" description="Disordered" evidence="1">
    <location>
        <begin position="19"/>
        <end position="49"/>
    </location>
</feature>
<reference evidence="3 4" key="1">
    <citation type="submission" date="2016-07" db="EMBL/GenBank/DDBJ databases">
        <title>Multiple horizontal gene transfer events from other fungi enriched the ability of initially mycotrophic Trichoderma (Ascomycota) to feed on dead plant biomass.</title>
        <authorList>
            <consortium name="DOE Joint Genome Institute"/>
            <person name="Aerts A."/>
            <person name="Atanasova L."/>
            <person name="Chenthamara K."/>
            <person name="Zhang J."/>
            <person name="Grujic M."/>
            <person name="Henrissat B."/>
            <person name="Kuo A."/>
            <person name="Salamov A."/>
            <person name="Lipzen A."/>
            <person name="Labutti K."/>
            <person name="Barry K."/>
            <person name="Miao Y."/>
            <person name="Rahimi M.J."/>
            <person name="Shen Q."/>
            <person name="Grigoriev I.V."/>
            <person name="Kubicek C.P."/>
            <person name="Druzhinina I.S."/>
        </authorList>
    </citation>
    <scope>NUCLEOTIDE SEQUENCE [LARGE SCALE GENOMIC DNA]</scope>
    <source>
        <strain evidence="3 4">CBS 433.97</strain>
    </source>
</reference>
<evidence type="ECO:0000313" key="3">
    <source>
        <dbReference type="EMBL" id="PTB41027.1"/>
    </source>
</evidence>
<evidence type="ECO:0000256" key="1">
    <source>
        <dbReference type="SAM" id="MobiDB-lite"/>
    </source>
</evidence>